<sequence>MSDRPSPSRRSVVRSAAWSVPVVAVAATAPAFAASPCANRTALLPVSWSSSFTATRQTGSIAGTPVVNVTAGYTSTLLGPGSLNAQNLTPGSVASTRDSISLVNNSPTSLSLNAEGNYQTVTFAFTRDVYGLTFSIDDIDRVTGSYYDHVFLAGAPETPAVTLGSAVTGGGTSTNPWRTTGASGDNAANQTVTVTYPNGLVPITSLTLRFYSTLAPLASAQHVVRIRQMQLRTCA</sequence>
<protein>
    <submittedName>
        <fullName evidence="1">Unannotated protein</fullName>
    </submittedName>
</protein>
<reference evidence="1" key="1">
    <citation type="submission" date="2020-05" db="EMBL/GenBank/DDBJ databases">
        <authorList>
            <person name="Chiriac C."/>
            <person name="Salcher M."/>
            <person name="Ghai R."/>
            <person name="Kavagutti S V."/>
        </authorList>
    </citation>
    <scope>NUCLEOTIDE SEQUENCE</scope>
</reference>
<gene>
    <name evidence="1" type="ORF">UFOPK3662_01663</name>
</gene>
<dbReference type="EMBL" id="CAFBMW010000011">
    <property type="protein sequence ID" value="CAB4937755.1"/>
    <property type="molecule type" value="Genomic_DNA"/>
</dbReference>
<proteinExistence type="predicted"/>
<accession>A0A6J7J3H8</accession>
<dbReference type="InterPro" id="IPR006311">
    <property type="entry name" value="TAT_signal"/>
</dbReference>
<evidence type="ECO:0000313" key="1">
    <source>
        <dbReference type="EMBL" id="CAB4937755.1"/>
    </source>
</evidence>
<dbReference type="AlphaFoldDB" id="A0A6J7J3H8"/>
<name>A0A6J7J3H8_9ZZZZ</name>
<organism evidence="1">
    <name type="scientific">freshwater metagenome</name>
    <dbReference type="NCBI Taxonomy" id="449393"/>
    <lineage>
        <taxon>unclassified sequences</taxon>
        <taxon>metagenomes</taxon>
        <taxon>ecological metagenomes</taxon>
    </lineage>
</organism>
<dbReference type="PROSITE" id="PS51318">
    <property type="entry name" value="TAT"/>
    <property type="match status" value="1"/>
</dbReference>